<keyword evidence="6" id="KW-1185">Reference proteome</keyword>
<sequence>MDNKLCSLPERPDCNNLSTLLLQRNCDLTMIPEQFFGSMQNLRVLDLHGTKITTLPLSLSCLQSLRALYLNCCNQLIELPSRIDTLQHLEVLDIRGTKINYLPIEVGCLRQLRCLRMSFSNIDGRSRRMEIYRNIISKLSLLEELIIDVRVGNQWWNEVAREMSEEVATLTKLTSLSFCFPGVDILKIFIMKNSMWKHFCFAFQFSIGQYHSHPYRIVDYFEYEVCKCLKYANGEGIDAAIKEVLATANALELLGNKGVLKLSDYGVDNLNKLRSCLIESCNEMETIIDGNGITNVILQSLEKMYISNLPMLKSIWEGSIPTGSLAQLTTLIFYKCPKLKKIFSKGLFNNSVSCNIWKLKIVKKLKRLL</sequence>
<comment type="caution">
    <text evidence="5">The sequence shown here is derived from an EMBL/GenBank/DDBJ whole genome shotgun (WGS) entry which is preliminary data.</text>
</comment>
<evidence type="ECO:0000313" key="6">
    <source>
        <dbReference type="Proteomes" id="UP000467840"/>
    </source>
</evidence>
<keyword evidence="2" id="KW-0611">Plant defense</keyword>
<evidence type="ECO:0000259" key="4">
    <source>
        <dbReference type="Pfam" id="PF23598"/>
    </source>
</evidence>
<proteinExistence type="predicted"/>
<dbReference type="InterPro" id="IPR055414">
    <property type="entry name" value="LRR_R13L4/SHOC2-like"/>
</dbReference>
<accession>A0A6A6L163</accession>
<reference evidence="5 6" key="1">
    <citation type="journal article" date="2020" name="Mol. Plant">
        <title>The Chromosome-Based Rubber Tree Genome Provides New Insights into Spurge Genome Evolution and Rubber Biosynthesis.</title>
        <authorList>
            <person name="Liu J."/>
            <person name="Shi C."/>
            <person name="Shi C.C."/>
            <person name="Li W."/>
            <person name="Zhang Q.J."/>
            <person name="Zhang Y."/>
            <person name="Li K."/>
            <person name="Lu H.F."/>
            <person name="Shi C."/>
            <person name="Zhu S.T."/>
            <person name="Xiao Z.Y."/>
            <person name="Nan H."/>
            <person name="Yue Y."/>
            <person name="Zhu X.G."/>
            <person name="Wu Y."/>
            <person name="Hong X.N."/>
            <person name="Fan G.Y."/>
            <person name="Tong Y."/>
            <person name="Zhang D."/>
            <person name="Mao C.L."/>
            <person name="Liu Y.L."/>
            <person name="Hao S.J."/>
            <person name="Liu W.Q."/>
            <person name="Lv M.Q."/>
            <person name="Zhang H.B."/>
            <person name="Liu Y."/>
            <person name="Hu-Tang G.R."/>
            <person name="Wang J.P."/>
            <person name="Wang J.H."/>
            <person name="Sun Y.H."/>
            <person name="Ni S.B."/>
            <person name="Chen W.B."/>
            <person name="Zhang X.C."/>
            <person name="Jiao Y.N."/>
            <person name="Eichler E.E."/>
            <person name="Li G.H."/>
            <person name="Liu X."/>
            <person name="Gao L.Z."/>
        </authorList>
    </citation>
    <scope>NUCLEOTIDE SEQUENCE [LARGE SCALE GENOMIC DNA]</scope>
    <source>
        <strain evidence="6">cv. GT1</strain>
        <tissue evidence="5">Leaf</tissue>
    </source>
</reference>
<dbReference type="PANTHER" id="PTHR33463">
    <property type="entry name" value="NB-ARC DOMAIN-CONTAINING PROTEIN-RELATED"/>
    <property type="match status" value="1"/>
</dbReference>
<keyword evidence="1" id="KW-0677">Repeat</keyword>
<evidence type="ECO:0008006" key="7">
    <source>
        <dbReference type="Google" id="ProtNLM"/>
    </source>
</evidence>
<evidence type="ECO:0000313" key="5">
    <source>
        <dbReference type="EMBL" id="KAF2293968.1"/>
    </source>
</evidence>
<dbReference type="PROSITE" id="PS51450">
    <property type="entry name" value="LRR"/>
    <property type="match status" value="1"/>
</dbReference>
<name>A0A6A6L163_HEVBR</name>
<evidence type="ECO:0000256" key="2">
    <source>
        <dbReference type="ARBA" id="ARBA00022821"/>
    </source>
</evidence>
<dbReference type="Pfam" id="PF23598">
    <property type="entry name" value="LRR_14"/>
    <property type="match status" value="1"/>
</dbReference>
<dbReference type="InterPro" id="IPR032675">
    <property type="entry name" value="LRR_dom_sf"/>
</dbReference>
<dbReference type="EMBL" id="JAAGAX010000013">
    <property type="protein sequence ID" value="KAF2293968.1"/>
    <property type="molecule type" value="Genomic_DNA"/>
</dbReference>
<dbReference type="InterPro" id="IPR050905">
    <property type="entry name" value="Plant_NBS-LRR"/>
</dbReference>
<dbReference type="SUPFAM" id="SSF52058">
    <property type="entry name" value="L domain-like"/>
    <property type="match status" value="1"/>
</dbReference>
<feature type="domain" description="Disease resistance protein At4g27190-like leucine-rich repeats" evidence="3">
    <location>
        <begin position="268"/>
        <end position="345"/>
    </location>
</feature>
<organism evidence="5 6">
    <name type="scientific">Hevea brasiliensis</name>
    <name type="common">Para rubber tree</name>
    <name type="synonym">Siphonia brasiliensis</name>
    <dbReference type="NCBI Taxonomy" id="3981"/>
    <lineage>
        <taxon>Eukaryota</taxon>
        <taxon>Viridiplantae</taxon>
        <taxon>Streptophyta</taxon>
        <taxon>Embryophyta</taxon>
        <taxon>Tracheophyta</taxon>
        <taxon>Spermatophyta</taxon>
        <taxon>Magnoliopsida</taxon>
        <taxon>eudicotyledons</taxon>
        <taxon>Gunneridae</taxon>
        <taxon>Pentapetalae</taxon>
        <taxon>rosids</taxon>
        <taxon>fabids</taxon>
        <taxon>Malpighiales</taxon>
        <taxon>Euphorbiaceae</taxon>
        <taxon>Crotonoideae</taxon>
        <taxon>Micrandreae</taxon>
        <taxon>Hevea</taxon>
    </lineage>
</organism>
<dbReference type="PANTHER" id="PTHR33463:SF186">
    <property type="entry name" value="NB-ARC DOMAIN-CONTAINING PROTEIN"/>
    <property type="match status" value="1"/>
</dbReference>
<dbReference type="Pfam" id="PF23247">
    <property type="entry name" value="LRR_RPS2"/>
    <property type="match status" value="1"/>
</dbReference>
<evidence type="ECO:0000259" key="3">
    <source>
        <dbReference type="Pfam" id="PF23247"/>
    </source>
</evidence>
<gene>
    <name evidence="5" type="ORF">GH714_005994</name>
</gene>
<dbReference type="InterPro" id="IPR001611">
    <property type="entry name" value="Leu-rich_rpt"/>
</dbReference>
<protein>
    <recommendedName>
        <fullName evidence="7">NB-ARC domain-containing protein</fullName>
    </recommendedName>
</protein>
<dbReference type="AlphaFoldDB" id="A0A6A6L163"/>
<feature type="domain" description="Disease resistance R13L4/SHOC-2-like LRR" evidence="4">
    <location>
        <begin position="36"/>
        <end position="181"/>
    </location>
</feature>
<evidence type="ECO:0000256" key="1">
    <source>
        <dbReference type="ARBA" id="ARBA00022737"/>
    </source>
</evidence>
<dbReference type="Gene3D" id="3.80.10.10">
    <property type="entry name" value="Ribonuclease Inhibitor"/>
    <property type="match status" value="2"/>
</dbReference>
<dbReference type="InterPro" id="IPR057135">
    <property type="entry name" value="At4g27190-like_LRR"/>
</dbReference>
<dbReference type="Proteomes" id="UP000467840">
    <property type="component" value="Chromosome 7"/>
</dbReference>